<protein>
    <submittedName>
        <fullName evidence="6">Transposase, mutator-like family protein</fullName>
    </submittedName>
</protein>
<sequence>MEIPRDRNGSFEPQIIQKGQTRFTGFDEKIISRGMTTREIAGHLKEIYQVEV</sequence>
<comment type="caution">
    <text evidence="6">The sequence shown here is derived from an EMBL/GenBank/DDBJ whole genome shotgun (WGS) entry which is preliminary data.</text>
</comment>
<evidence type="ECO:0000256" key="1">
    <source>
        <dbReference type="ARBA" id="ARBA00002190"/>
    </source>
</evidence>
<dbReference type="GO" id="GO:0003677">
    <property type="term" value="F:DNA binding"/>
    <property type="evidence" value="ECO:0007669"/>
    <property type="project" value="UniProtKB-KW"/>
</dbReference>
<keyword evidence="3" id="KW-0815">Transposition</keyword>
<dbReference type="GO" id="GO:0004803">
    <property type="term" value="F:transposase activity"/>
    <property type="evidence" value="ECO:0007669"/>
    <property type="project" value="InterPro"/>
</dbReference>
<accession>M3GU54</accession>
<name>M3GU54_9LEPT</name>
<reference evidence="6 7" key="1">
    <citation type="submission" date="2013-01" db="EMBL/GenBank/DDBJ databases">
        <authorList>
            <person name="Harkins D.M."/>
            <person name="Durkin A.S."/>
            <person name="Brinkac L.M."/>
            <person name="Haft D.H."/>
            <person name="Selengut J.D."/>
            <person name="Sanka R."/>
            <person name="DePew J."/>
            <person name="Purushe J."/>
            <person name="Tulsiani S.M."/>
            <person name="Graham G.C."/>
            <person name="Burns M.-A."/>
            <person name="Dohnt M.F."/>
            <person name="Smythe L.D."/>
            <person name="McKay D.B."/>
            <person name="Craig S.B."/>
            <person name="Vinetz J.M."/>
            <person name="Sutton G.G."/>
            <person name="Nierman W.C."/>
            <person name="Fouts D.E."/>
        </authorList>
    </citation>
    <scope>NUCLEOTIDE SEQUENCE [LARGE SCALE GENOMIC DNA]</scope>
    <source>
        <strain evidence="6 7">LT2116</strain>
    </source>
</reference>
<evidence type="ECO:0000256" key="4">
    <source>
        <dbReference type="ARBA" id="ARBA00023125"/>
    </source>
</evidence>
<keyword evidence="4" id="KW-0238">DNA-binding</keyword>
<comment type="similarity">
    <text evidence="2">Belongs to the transposase mutator family.</text>
</comment>
<evidence type="ECO:0000313" key="7">
    <source>
        <dbReference type="Proteomes" id="UP000011770"/>
    </source>
</evidence>
<organism evidence="6 7">
    <name type="scientific">Leptospira weilii serovar Topaz str. LT2116</name>
    <dbReference type="NCBI Taxonomy" id="1088540"/>
    <lineage>
        <taxon>Bacteria</taxon>
        <taxon>Pseudomonadati</taxon>
        <taxon>Spirochaetota</taxon>
        <taxon>Spirochaetia</taxon>
        <taxon>Leptospirales</taxon>
        <taxon>Leptospiraceae</taxon>
        <taxon>Leptospira</taxon>
    </lineage>
</organism>
<keyword evidence="5" id="KW-0233">DNA recombination</keyword>
<dbReference type="Proteomes" id="UP000011770">
    <property type="component" value="Unassembled WGS sequence"/>
</dbReference>
<dbReference type="InterPro" id="IPR001207">
    <property type="entry name" value="Transposase_mutator"/>
</dbReference>
<evidence type="ECO:0000256" key="3">
    <source>
        <dbReference type="ARBA" id="ARBA00022578"/>
    </source>
</evidence>
<dbReference type="Pfam" id="PF00872">
    <property type="entry name" value="Transposase_mut"/>
    <property type="match status" value="1"/>
</dbReference>
<evidence type="ECO:0000313" key="6">
    <source>
        <dbReference type="EMBL" id="EMF80451.1"/>
    </source>
</evidence>
<proteinExistence type="inferred from homology"/>
<evidence type="ECO:0000256" key="5">
    <source>
        <dbReference type="ARBA" id="ARBA00023172"/>
    </source>
</evidence>
<dbReference type="AlphaFoldDB" id="M3GU54"/>
<evidence type="ECO:0000256" key="2">
    <source>
        <dbReference type="ARBA" id="ARBA00010961"/>
    </source>
</evidence>
<gene>
    <name evidence="6" type="ORF">LEP1GSC188_0429</name>
</gene>
<comment type="function">
    <text evidence="1">Required for the transposition of the insertion element.</text>
</comment>
<dbReference type="EMBL" id="AHOR02000054">
    <property type="protein sequence ID" value="EMF80451.1"/>
    <property type="molecule type" value="Genomic_DNA"/>
</dbReference>
<dbReference type="GO" id="GO:0006313">
    <property type="term" value="P:DNA transposition"/>
    <property type="evidence" value="ECO:0007669"/>
    <property type="project" value="InterPro"/>
</dbReference>